<reference evidence="3 4" key="1">
    <citation type="submission" date="2016-10" db="EMBL/GenBank/DDBJ databases">
        <authorList>
            <person name="de Groot N.N."/>
        </authorList>
    </citation>
    <scope>NUCLEOTIDE SEQUENCE [LARGE SCALE GENOMIC DNA]</scope>
    <source>
        <strain evidence="3 4">AB35.6</strain>
    </source>
</reference>
<dbReference type="InterPro" id="IPR014729">
    <property type="entry name" value="Rossmann-like_a/b/a_fold"/>
</dbReference>
<sequence length="292" mass="30708">MPVIGNRPEITLDDIVFATDFAPASARAETYAAQIARRYGSRLHVVTVVDLNTPIPAGDGTCVLPIQDLVEARHAQLNALISRLSGVQSVLHVAESFSVAQAILNVAMECGANLIVMGTTSKGALKKLVLGSVAEEVIRTARIPVLTIGPRVAASTDAIVPFQKILFANDMSPQANKALPVALAFAEDGGARLVICRVNKGEGSTLLSEDDIALESSLLKALPAAAIDWCDPESIVEHGNPSEALVALADRTGSDLIVLGSRRSTFRLEYLERGVTPAVIAQAKCPVLSLSA</sequence>
<dbReference type="RefSeq" id="WP_074652134.1">
    <property type="nucleotide sequence ID" value="NZ_FNSD01000001.1"/>
</dbReference>
<protein>
    <submittedName>
        <fullName evidence="3">Nucleotide-binding universal stress protein, UspA family</fullName>
    </submittedName>
</protein>
<gene>
    <name evidence="3" type="ORF">SAMN05443244_0424</name>
</gene>
<proteinExistence type="inferred from homology"/>
<comment type="similarity">
    <text evidence="1">Belongs to the universal stress protein A family.</text>
</comment>
<dbReference type="Proteomes" id="UP000182409">
    <property type="component" value="Unassembled WGS sequence"/>
</dbReference>
<evidence type="ECO:0000256" key="1">
    <source>
        <dbReference type="ARBA" id="ARBA00008791"/>
    </source>
</evidence>
<dbReference type="PRINTS" id="PR01438">
    <property type="entry name" value="UNVRSLSTRESS"/>
</dbReference>
<dbReference type="AlphaFoldDB" id="A0A1H4J876"/>
<evidence type="ECO:0000313" key="4">
    <source>
        <dbReference type="Proteomes" id="UP000182409"/>
    </source>
</evidence>
<dbReference type="OrthoDB" id="110147at2"/>
<name>A0A1H4J876_9BACT</name>
<feature type="domain" description="UspA" evidence="2">
    <location>
        <begin position="162"/>
        <end position="288"/>
    </location>
</feature>
<dbReference type="PANTHER" id="PTHR46268">
    <property type="entry name" value="STRESS RESPONSE PROTEIN NHAX"/>
    <property type="match status" value="1"/>
</dbReference>
<dbReference type="Gene3D" id="3.40.50.620">
    <property type="entry name" value="HUPs"/>
    <property type="match status" value="2"/>
</dbReference>
<dbReference type="EMBL" id="FNSD01000001">
    <property type="protein sequence ID" value="SEB42265.1"/>
    <property type="molecule type" value="Genomic_DNA"/>
</dbReference>
<accession>A0A1H4J876</accession>
<organism evidence="3 4">
    <name type="scientific">Terriglobus roseus</name>
    <dbReference type="NCBI Taxonomy" id="392734"/>
    <lineage>
        <taxon>Bacteria</taxon>
        <taxon>Pseudomonadati</taxon>
        <taxon>Acidobacteriota</taxon>
        <taxon>Terriglobia</taxon>
        <taxon>Terriglobales</taxon>
        <taxon>Acidobacteriaceae</taxon>
        <taxon>Terriglobus</taxon>
    </lineage>
</organism>
<dbReference type="PANTHER" id="PTHR46268:SF15">
    <property type="entry name" value="UNIVERSAL STRESS PROTEIN HP_0031"/>
    <property type="match status" value="1"/>
</dbReference>
<dbReference type="CDD" id="cd00293">
    <property type="entry name" value="USP-like"/>
    <property type="match status" value="2"/>
</dbReference>
<dbReference type="SUPFAM" id="SSF52402">
    <property type="entry name" value="Adenine nucleotide alpha hydrolases-like"/>
    <property type="match status" value="2"/>
</dbReference>
<feature type="domain" description="UspA" evidence="2">
    <location>
        <begin position="14"/>
        <end position="148"/>
    </location>
</feature>
<dbReference type="InterPro" id="IPR006016">
    <property type="entry name" value="UspA"/>
</dbReference>
<evidence type="ECO:0000259" key="2">
    <source>
        <dbReference type="Pfam" id="PF00582"/>
    </source>
</evidence>
<dbReference type="Pfam" id="PF00582">
    <property type="entry name" value="Usp"/>
    <property type="match status" value="2"/>
</dbReference>
<evidence type="ECO:0000313" key="3">
    <source>
        <dbReference type="EMBL" id="SEB42265.1"/>
    </source>
</evidence>
<dbReference type="InterPro" id="IPR006015">
    <property type="entry name" value="Universal_stress_UspA"/>
</dbReference>